<keyword evidence="1" id="KW-0808">Transferase</keyword>
<name>J3NFE0_ORYBR</name>
<evidence type="ECO:0000256" key="4">
    <source>
        <dbReference type="ARBA" id="ARBA00022840"/>
    </source>
</evidence>
<evidence type="ECO:0000256" key="1">
    <source>
        <dbReference type="ARBA" id="ARBA00022679"/>
    </source>
</evidence>
<dbReference type="GO" id="GO:0005524">
    <property type="term" value="F:ATP binding"/>
    <property type="evidence" value="ECO:0007669"/>
    <property type="project" value="UniProtKB-UniRule"/>
</dbReference>
<dbReference type="InterPro" id="IPR011009">
    <property type="entry name" value="Kinase-like_dom_sf"/>
</dbReference>
<dbReference type="PROSITE" id="PS00107">
    <property type="entry name" value="PROTEIN_KINASE_ATP"/>
    <property type="match status" value="1"/>
</dbReference>
<evidence type="ECO:0000259" key="6">
    <source>
        <dbReference type="PROSITE" id="PS50011"/>
    </source>
</evidence>
<evidence type="ECO:0000256" key="2">
    <source>
        <dbReference type="ARBA" id="ARBA00022741"/>
    </source>
</evidence>
<dbReference type="GO" id="GO:0004713">
    <property type="term" value="F:protein tyrosine kinase activity"/>
    <property type="evidence" value="ECO:0007669"/>
    <property type="project" value="TreeGrafter"/>
</dbReference>
<proteinExistence type="predicted"/>
<keyword evidence="4 5" id="KW-0067">ATP-binding</keyword>
<keyword evidence="3" id="KW-0418">Kinase</keyword>
<dbReference type="InterPro" id="IPR050339">
    <property type="entry name" value="CC_SR_Kinase"/>
</dbReference>
<keyword evidence="8" id="KW-1185">Reference proteome</keyword>
<organism evidence="7">
    <name type="scientific">Oryza brachyantha</name>
    <name type="common">malo sina</name>
    <dbReference type="NCBI Taxonomy" id="4533"/>
    <lineage>
        <taxon>Eukaryota</taxon>
        <taxon>Viridiplantae</taxon>
        <taxon>Streptophyta</taxon>
        <taxon>Embryophyta</taxon>
        <taxon>Tracheophyta</taxon>
        <taxon>Spermatophyta</taxon>
        <taxon>Magnoliopsida</taxon>
        <taxon>Liliopsida</taxon>
        <taxon>Poales</taxon>
        <taxon>Poaceae</taxon>
        <taxon>BOP clade</taxon>
        <taxon>Oryzoideae</taxon>
        <taxon>Oryzeae</taxon>
        <taxon>Oryzinae</taxon>
        <taxon>Oryza</taxon>
    </lineage>
</organism>
<dbReference type="HOGENOM" id="CLU_2240736_0_0_1"/>
<dbReference type="Gene3D" id="3.30.200.20">
    <property type="entry name" value="Phosphorylase Kinase, domain 1"/>
    <property type="match status" value="1"/>
</dbReference>
<dbReference type="GO" id="GO:0005737">
    <property type="term" value="C:cytoplasm"/>
    <property type="evidence" value="ECO:0007669"/>
    <property type="project" value="TreeGrafter"/>
</dbReference>
<dbReference type="SUPFAM" id="SSF56112">
    <property type="entry name" value="Protein kinase-like (PK-like)"/>
    <property type="match status" value="1"/>
</dbReference>
<dbReference type="STRING" id="4533.J3NFE0"/>
<evidence type="ECO:0000313" key="8">
    <source>
        <dbReference type="Proteomes" id="UP000006038"/>
    </source>
</evidence>
<dbReference type="PANTHER" id="PTHR11042:SF185">
    <property type="entry name" value="WEE1-LIKE PROTEIN KINASE"/>
    <property type="match status" value="1"/>
</dbReference>
<dbReference type="InterPro" id="IPR017441">
    <property type="entry name" value="Protein_kinase_ATP_BS"/>
</dbReference>
<feature type="binding site" evidence="5">
    <location>
        <position position="72"/>
    </location>
    <ligand>
        <name>ATP</name>
        <dbReference type="ChEBI" id="CHEBI:30616"/>
    </ligand>
</feature>
<dbReference type="Proteomes" id="UP000006038">
    <property type="component" value="Chromosome 12"/>
</dbReference>
<protein>
    <recommendedName>
        <fullName evidence="6">Protein kinase domain-containing protein</fullName>
    </recommendedName>
</protein>
<reference evidence="7" key="1">
    <citation type="journal article" date="2013" name="Nat. Commun.">
        <title>Whole-genome sequencing of Oryza brachyantha reveals mechanisms underlying Oryza genome evolution.</title>
        <authorList>
            <person name="Chen J."/>
            <person name="Huang Q."/>
            <person name="Gao D."/>
            <person name="Wang J."/>
            <person name="Lang Y."/>
            <person name="Liu T."/>
            <person name="Li B."/>
            <person name="Bai Z."/>
            <person name="Luis Goicoechea J."/>
            <person name="Liang C."/>
            <person name="Chen C."/>
            <person name="Zhang W."/>
            <person name="Sun S."/>
            <person name="Liao Y."/>
            <person name="Zhang X."/>
            <person name="Yang L."/>
            <person name="Song C."/>
            <person name="Wang M."/>
            <person name="Shi J."/>
            <person name="Liu G."/>
            <person name="Liu J."/>
            <person name="Zhou H."/>
            <person name="Zhou W."/>
            <person name="Yu Q."/>
            <person name="An N."/>
            <person name="Chen Y."/>
            <person name="Cai Q."/>
            <person name="Wang B."/>
            <person name="Liu B."/>
            <person name="Min J."/>
            <person name="Huang Y."/>
            <person name="Wu H."/>
            <person name="Li Z."/>
            <person name="Zhang Y."/>
            <person name="Yin Y."/>
            <person name="Song W."/>
            <person name="Jiang J."/>
            <person name="Jackson S.A."/>
            <person name="Wing R.A."/>
            <person name="Wang J."/>
            <person name="Chen M."/>
        </authorList>
    </citation>
    <scope>NUCLEOTIDE SEQUENCE [LARGE SCALE GENOMIC DNA]</scope>
    <source>
        <strain evidence="7">cv. IRGC 101232</strain>
    </source>
</reference>
<sequence>MIMFSEGDNANHQQYNSLGTHFSYLGFSPSVGGDGLSRYRTDFYEIEQIGQGNFSVVFKVPMRIDGCLYAVKWSIKQLHNDRERRQAVKEVQALAALGAGLTITP</sequence>
<evidence type="ECO:0000256" key="5">
    <source>
        <dbReference type="PROSITE-ProRule" id="PRU10141"/>
    </source>
</evidence>
<evidence type="ECO:0000256" key="3">
    <source>
        <dbReference type="ARBA" id="ARBA00022777"/>
    </source>
</evidence>
<dbReference type="GO" id="GO:0005634">
    <property type="term" value="C:nucleus"/>
    <property type="evidence" value="ECO:0007669"/>
    <property type="project" value="TreeGrafter"/>
</dbReference>
<feature type="domain" description="Protein kinase" evidence="6">
    <location>
        <begin position="43"/>
        <end position="105"/>
    </location>
</feature>
<evidence type="ECO:0000313" key="7">
    <source>
        <dbReference type="EnsemblPlants" id="OB12G26980.1"/>
    </source>
</evidence>
<dbReference type="Gramene" id="OB12G26980.1">
    <property type="protein sequence ID" value="OB12G26980.1"/>
    <property type="gene ID" value="OB12G26980"/>
</dbReference>
<dbReference type="EnsemblPlants" id="OB12G26980.1">
    <property type="protein sequence ID" value="OB12G26980.1"/>
    <property type="gene ID" value="OB12G26980"/>
</dbReference>
<reference evidence="7" key="2">
    <citation type="submission" date="2013-04" db="UniProtKB">
        <authorList>
            <consortium name="EnsemblPlants"/>
        </authorList>
    </citation>
    <scope>IDENTIFICATION</scope>
</reference>
<accession>J3NFE0</accession>
<dbReference type="PANTHER" id="PTHR11042">
    <property type="entry name" value="EUKARYOTIC TRANSLATION INITIATION FACTOR 2-ALPHA KINASE EIF2-ALPHA KINASE -RELATED"/>
    <property type="match status" value="1"/>
</dbReference>
<keyword evidence="2 5" id="KW-0547">Nucleotide-binding</keyword>
<dbReference type="PROSITE" id="PS50011">
    <property type="entry name" value="PROTEIN_KINASE_DOM"/>
    <property type="match status" value="1"/>
</dbReference>
<dbReference type="InterPro" id="IPR000719">
    <property type="entry name" value="Prot_kinase_dom"/>
</dbReference>
<dbReference type="eggNOG" id="KOG0601">
    <property type="taxonomic scope" value="Eukaryota"/>
</dbReference>
<dbReference type="AlphaFoldDB" id="J3NFE0"/>